<sequence length="992" mass="108509">MTGRVGVSNVIDLSDTSSDSGIELNMDGNTAGSNAKNAGWGVKSNTPPPFAEFMGGNPVTGPFIPMTAAQFTRSQQLHGLRARMERELRPNEHNVPAGEPILDVDPISVRYHLRDYREFTQPGGSGLGEYGTNIGNIYVSRVMPSDAEPSTSNRRAGKDPAVHDAGEVDAAVSGDVPSTPGDSILESSESGSPGLRAPPIADSDEDEEDAAILQQVFEEEALDADVNFEGEAAAFLVPAPPPNDSAALTTEIDSDFVKEAVANRHSEVGGRFLGLPEGYKLTVPKEEQTVADCPVGHVVVYTKMFDYGLRFPLHPFIEKVLRAWNVGLVQLSPIVIRNLVAYTWLFSFKQWPLTLNLFKKLHWLKRDGKDTGWWTIFTKSQRQTVSPRLSSCKDWKDHFYFMAVPEDYPLRRTFYQPKPRMEQFDQADLGPREQRAYDMLLVDYVDVGLSKPKTLPAFWLPPAGYILSPAALGAVGLAPTHPLGKCSCLPALVICWHHLLNKASLGLDKNWRVAEQCPAGPAEKYYTVSTFCAKACRGRSASFVTPSAVVDRGVVPRVVRTKVPAADQATSSAQDEMTTGRFASLPTGRGGHATRKRSSSQAKASSPKRSKNDAAKTAQEKVKDVYASVDKPLQTSGAGKKIAEQPAQSVEILDADLLSKLNRKQVLSDLISDPIHPAPVSRHIPSMNRSASSASKYGVIVRSGGFIEDKTVVLSPDILAGLAAAPGHAEEHWQPQNDVLRGESILFDRPKDGGTLGYRSLRQVVTPADGTPQEIETPAAQLMHDLYSVTQSATELVECYRSYQRRLKRSQAEKEKLQTDLAESVRTEGDCRKEIARLELDVIAAGNRKAELELLPAKLTAEEQKTAELQIKLDAALQAAQDAEKAAKDDRKAVALKAVQKFMKSDFYCEEMKGRYNGGWTAAHRCAVKALTLTEDAWGKVEGSYEEGGHIDPTGMETQTFPDIVIQNADPRLLPDREIPESAYWSDADYSA</sequence>
<evidence type="ECO:0000313" key="4">
    <source>
        <dbReference type="Proteomes" id="UP000813463"/>
    </source>
</evidence>
<evidence type="ECO:0000256" key="1">
    <source>
        <dbReference type="SAM" id="Coils"/>
    </source>
</evidence>
<feature type="compositionally biased region" description="Polar residues" evidence="2">
    <location>
        <begin position="568"/>
        <end position="577"/>
    </location>
</feature>
<proteinExistence type="predicted"/>
<accession>A0ABM3QZ26</accession>
<feature type="region of interest" description="Disordered" evidence="2">
    <location>
        <begin position="171"/>
        <end position="208"/>
    </location>
</feature>
<dbReference type="InterPro" id="IPR007321">
    <property type="entry name" value="Transposase_28"/>
</dbReference>
<evidence type="ECO:0000256" key="2">
    <source>
        <dbReference type="SAM" id="MobiDB-lite"/>
    </source>
</evidence>
<feature type="domain" description="Transposase (putative) gypsy type" evidence="3">
    <location>
        <begin position="299"/>
        <end position="364"/>
    </location>
</feature>
<keyword evidence="4" id="KW-1185">Reference proteome</keyword>
<feature type="coiled-coil region" evidence="1">
    <location>
        <begin position="800"/>
        <end position="827"/>
    </location>
</feature>
<reference evidence="4" key="1">
    <citation type="journal article" date="2021" name="Nat. Commun.">
        <title>Genomic analyses provide insights into spinach domestication and the genetic basis of agronomic traits.</title>
        <authorList>
            <person name="Cai X."/>
            <person name="Sun X."/>
            <person name="Xu C."/>
            <person name="Sun H."/>
            <person name="Wang X."/>
            <person name="Ge C."/>
            <person name="Zhang Z."/>
            <person name="Wang Q."/>
            <person name="Fei Z."/>
            <person name="Jiao C."/>
            <person name="Wang Q."/>
        </authorList>
    </citation>
    <scope>NUCLEOTIDE SEQUENCE [LARGE SCALE GENOMIC DNA]</scope>
    <source>
        <strain evidence="4">cv. Varoflay</strain>
    </source>
</reference>
<dbReference type="GeneID" id="130463491"/>
<organism evidence="4 5">
    <name type="scientific">Spinacia oleracea</name>
    <name type="common">Spinach</name>
    <dbReference type="NCBI Taxonomy" id="3562"/>
    <lineage>
        <taxon>Eukaryota</taxon>
        <taxon>Viridiplantae</taxon>
        <taxon>Streptophyta</taxon>
        <taxon>Embryophyta</taxon>
        <taxon>Tracheophyta</taxon>
        <taxon>Spermatophyta</taxon>
        <taxon>Magnoliopsida</taxon>
        <taxon>eudicotyledons</taxon>
        <taxon>Gunneridae</taxon>
        <taxon>Pentapetalae</taxon>
        <taxon>Caryophyllales</taxon>
        <taxon>Chenopodiaceae</taxon>
        <taxon>Chenopodioideae</taxon>
        <taxon>Anserineae</taxon>
        <taxon>Spinacia</taxon>
    </lineage>
</organism>
<gene>
    <name evidence="5" type="primary">LOC130463491</name>
</gene>
<dbReference type="Proteomes" id="UP000813463">
    <property type="component" value="Chromosome 6"/>
</dbReference>
<name>A0ABM3QZ26_SPIOL</name>
<feature type="region of interest" description="Disordered" evidence="2">
    <location>
        <begin position="565"/>
        <end position="622"/>
    </location>
</feature>
<dbReference type="RefSeq" id="XP_056688611.1">
    <property type="nucleotide sequence ID" value="XM_056832633.1"/>
</dbReference>
<evidence type="ECO:0000259" key="3">
    <source>
        <dbReference type="Pfam" id="PF04195"/>
    </source>
</evidence>
<dbReference type="Pfam" id="PF04195">
    <property type="entry name" value="Transposase_28"/>
    <property type="match status" value="1"/>
</dbReference>
<protein>
    <recommendedName>
        <fullName evidence="3">Transposase (putative) gypsy type domain-containing protein</fullName>
    </recommendedName>
</protein>
<reference evidence="5" key="2">
    <citation type="submission" date="2025-08" db="UniProtKB">
        <authorList>
            <consortium name="RefSeq"/>
        </authorList>
    </citation>
    <scope>IDENTIFICATION</scope>
    <source>
        <tissue evidence="5">Leaf</tissue>
    </source>
</reference>
<feature type="coiled-coil region" evidence="1">
    <location>
        <begin position="859"/>
        <end position="886"/>
    </location>
</feature>
<feature type="compositionally biased region" description="Basic and acidic residues" evidence="2">
    <location>
        <begin position="610"/>
        <end position="622"/>
    </location>
</feature>
<evidence type="ECO:0000313" key="5">
    <source>
        <dbReference type="RefSeq" id="XP_056688611.1"/>
    </source>
</evidence>
<keyword evidence="1" id="KW-0175">Coiled coil</keyword>